<dbReference type="GeneID" id="54475450"/>
<keyword evidence="3 6" id="KW-1133">Transmembrane helix</keyword>
<dbReference type="RefSeq" id="XP_033586388.1">
    <property type="nucleotide sequence ID" value="XM_033734448.1"/>
</dbReference>
<dbReference type="PANTHER" id="PTHR22911">
    <property type="entry name" value="ACYL-MALONYL CONDENSING ENZYME-RELATED"/>
    <property type="match status" value="1"/>
</dbReference>
<comment type="subcellular location">
    <subcellularLocation>
        <location evidence="1">Membrane</location>
        <topology evidence="1">Multi-pass membrane protein</topology>
    </subcellularLocation>
</comment>
<feature type="region of interest" description="Disordered" evidence="5">
    <location>
        <begin position="1"/>
        <end position="55"/>
    </location>
</feature>
<dbReference type="Pfam" id="PF00892">
    <property type="entry name" value="EamA"/>
    <property type="match status" value="2"/>
</dbReference>
<dbReference type="Proteomes" id="UP000799767">
    <property type="component" value="Unassembled WGS sequence"/>
</dbReference>
<keyword evidence="2 6" id="KW-0812">Transmembrane</keyword>
<organism evidence="8 9">
    <name type="scientific">Neohortaea acidophila</name>
    <dbReference type="NCBI Taxonomy" id="245834"/>
    <lineage>
        <taxon>Eukaryota</taxon>
        <taxon>Fungi</taxon>
        <taxon>Dikarya</taxon>
        <taxon>Ascomycota</taxon>
        <taxon>Pezizomycotina</taxon>
        <taxon>Dothideomycetes</taxon>
        <taxon>Dothideomycetidae</taxon>
        <taxon>Mycosphaerellales</taxon>
        <taxon>Teratosphaeriaceae</taxon>
        <taxon>Neohortaea</taxon>
    </lineage>
</organism>
<keyword evidence="9" id="KW-1185">Reference proteome</keyword>
<feature type="region of interest" description="Disordered" evidence="5">
    <location>
        <begin position="74"/>
        <end position="95"/>
    </location>
</feature>
<name>A0A6A6PIE8_9PEZI</name>
<feature type="transmembrane region" description="Helical" evidence="6">
    <location>
        <begin position="327"/>
        <end position="351"/>
    </location>
</feature>
<feature type="transmembrane region" description="Helical" evidence="6">
    <location>
        <begin position="292"/>
        <end position="315"/>
    </location>
</feature>
<evidence type="ECO:0000256" key="3">
    <source>
        <dbReference type="ARBA" id="ARBA00022989"/>
    </source>
</evidence>
<dbReference type="InterPro" id="IPR037185">
    <property type="entry name" value="EmrE-like"/>
</dbReference>
<evidence type="ECO:0000256" key="1">
    <source>
        <dbReference type="ARBA" id="ARBA00004141"/>
    </source>
</evidence>
<evidence type="ECO:0000256" key="6">
    <source>
        <dbReference type="SAM" id="Phobius"/>
    </source>
</evidence>
<dbReference type="PANTHER" id="PTHR22911:SF6">
    <property type="entry name" value="SOLUTE CARRIER FAMILY 35 MEMBER G1"/>
    <property type="match status" value="1"/>
</dbReference>
<feature type="domain" description="EamA" evidence="7">
    <location>
        <begin position="295"/>
        <end position="428"/>
    </location>
</feature>
<sequence length="464" mass="50521">MTADEHDEDQASLSTLSARRRESAPAASPNLEKRSDSHNGFLAAPRPSAPIRPMSPDTLSIFSLDEFEQLSRTFSGNPSGTASVPPPPSKPRPGLRGKLDRFWIRNKGLGYMLFGQVFGVLMNVTVRYLEIEGNKGKGLHPFQILFARMSITFFLATAYMWYAKTPYFPFGMPEVRWLLIARGLAGFWGIWGMYYSILYLPIADATAITYLSPSLACYACAILLKEPFTRKEQLAGLISLCGVVLIARPTTLFAGLSDSPAGLSGDNVSTNSTAPAVSDASSYADITTIQRLTAVGVALLGVIGSAAVYTVLRWVGQRAHPLITVNYFAAWCFFVSSVAMSVLPEVGWLLPADLKEWGYLLFLGVCGFIMQFLMAAGLAYEKSSRATNMAYSSMIFALFADKIFFDHSPGVMSILGCSLIFGSAIVVATQQGPVKAEGKDEVMDDESRVGLMNGGEDHQLRTLR</sequence>
<evidence type="ECO:0000313" key="9">
    <source>
        <dbReference type="Proteomes" id="UP000799767"/>
    </source>
</evidence>
<feature type="transmembrane region" description="Helical" evidence="6">
    <location>
        <begin position="141"/>
        <end position="163"/>
    </location>
</feature>
<proteinExistence type="predicted"/>
<keyword evidence="4 6" id="KW-0472">Membrane</keyword>
<dbReference type="InterPro" id="IPR000620">
    <property type="entry name" value="EamA_dom"/>
</dbReference>
<dbReference type="Gene3D" id="1.10.3730.20">
    <property type="match status" value="1"/>
</dbReference>
<feature type="transmembrane region" description="Helical" evidence="6">
    <location>
        <begin position="108"/>
        <end position="129"/>
    </location>
</feature>
<reference evidence="8" key="1">
    <citation type="journal article" date="2020" name="Stud. Mycol.">
        <title>101 Dothideomycetes genomes: a test case for predicting lifestyles and emergence of pathogens.</title>
        <authorList>
            <person name="Haridas S."/>
            <person name="Albert R."/>
            <person name="Binder M."/>
            <person name="Bloem J."/>
            <person name="Labutti K."/>
            <person name="Salamov A."/>
            <person name="Andreopoulos B."/>
            <person name="Baker S."/>
            <person name="Barry K."/>
            <person name="Bills G."/>
            <person name="Bluhm B."/>
            <person name="Cannon C."/>
            <person name="Castanera R."/>
            <person name="Culley D."/>
            <person name="Daum C."/>
            <person name="Ezra D."/>
            <person name="Gonzalez J."/>
            <person name="Henrissat B."/>
            <person name="Kuo A."/>
            <person name="Liang C."/>
            <person name="Lipzen A."/>
            <person name="Lutzoni F."/>
            <person name="Magnuson J."/>
            <person name="Mondo S."/>
            <person name="Nolan M."/>
            <person name="Ohm R."/>
            <person name="Pangilinan J."/>
            <person name="Park H.-J."/>
            <person name="Ramirez L."/>
            <person name="Alfaro M."/>
            <person name="Sun H."/>
            <person name="Tritt A."/>
            <person name="Yoshinaga Y."/>
            <person name="Zwiers L.-H."/>
            <person name="Turgeon B."/>
            <person name="Goodwin S."/>
            <person name="Spatafora J."/>
            <person name="Crous P."/>
            <person name="Grigoriev I."/>
        </authorList>
    </citation>
    <scope>NUCLEOTIDE SEQUENCE</scope>
    <source>
        <strain evidence="8">CBS 113389</strain>
    </source>
</reference>
<feature type="transmembrane region" description="Helical" evidence="6">
    <location>
        <begin position="175"/>
        <end position="195"/>
    </location>
</feature>
<evidence type="ECO:0000259" key="7">
    <source>
        <dbReference type="Pfam" id="PF00892"/>
    </source>
</evidence>
<dbReference type="GO" id="GO:0016020">
    <property type="term" value="C:membrane"/>
    <property type="evidence" value="ECO:0007669"/>
    <property type="project" value="UniProtKB-SubCell"/>
</dbReference>
<evidence type="ECO:0000256" key="4">
    <source>
        <dbReference type="ARBA" id="ARBA00023136"/>
    </source>
</evidence>
<gene>
    <name evidence="8" type="ORF">BDY17DRAFT_302723</name>
</gene>
<evidence type="ECO:0000256" key="2">
    <source>
        <dbReference type="ARBA" id="ARBA00022692"/>
    </source>
</evidence>
<evidence type="ECO:0000313" key="8">
    <source>
        <dbReference type="EMBL" id="KAF2479818.1"/>
    </source>
</evidence>
<feature type="compositionally biased region" description="Acidic residues" evidence="5">
    <location>
        <begin position="1"/>
        <end position="10"/>
    </location>
</feature>
<dbReference type="AlphaFoldDB" id="A0A6A6PIE8"/>
<protein>
    <recommendedName>
        <fullName evidence="7">EamA domain-containing protein</fullName>
    </recommendedName>
</protein>
<accession>A0A6A6PIE8</accession>
<dbReference type="SUPFAM" id="SSF103481">
    <property type="entry name" value="Multidrug resistance efflux transporter EmrE"/>
    <property type="match status" value="2"/>
</dbReference>
<dbReference type="EMBL" id="MU001640">
    <property type="protein sequence ID" value="KAF2479818.1"/>
    <property type="molecule type" value="Genomic_DNA"/>
</dbReference>
<feature type="transmembrane region" description="Helical" evidence="6">
    <location>
        <begin position="357"/>
        <end position="379"/>
    </location>
</feature>
<dbReference type="OrthoDB" id="306876at2759"/>
<feature type="domain" description="EamA" evidence="7">
    <location>
        <begin position="137"/>
        <end position="247"/>
    </location>
</feature>
<evidence type="ECO:0000256" key="5">
    <source>
        <dbReference type="SAM" id="MobiDB-lite"/>
    </source>
</evidence>
<feature type="transmembrane region" description="Helical" evidence="6">
    <location>
        <begin position="236"/>
        <end position="256"/>
    </location>
</feature>